<dbReference type="InterPro" id="IPR038721">
    <property type="entry name" value="IS701-like_DDE_dom"/>
</dbReference>
<evidence type="ECO:0000313" key="3">
    <source>
        <dbReference type="Proteomes" id="UP000637774"/>
    </source>
</evidence>
<dbReference type="SUPFAM" id="SSF53098">
    <property type="entry name" value="Ribonuclease H-like"/>
    <property type="match status" value="1"/>
</dbReference>
<dbReference type="Proteomes" id="UP000637774">
    <property type="component" value="Unassembled WGS sequence"/>
</dbReference>
<keyword evidence="3" id="KW-1185">Reference proteome</keyword>
<gene>
    <name evidence="2" type="ORF">GCM10011495_16370</name>
</gene>
<dbReference type="Pfam" id="PF13546">
    <property type="entry name" value="DDE_5"/>
    <property type="match status" value="1"/>
</dbReference>
<evidence type="ECO:0000313" key="2">
    <source>
        <dbReference type="EMBL" id="GGH84443.1"/>
    </source>
</evidence>
<sequence>MLKPDVTQSLVILARLAAYELMLRIRRVTRWLSQTTYGPTDIWRQAKPLIRQAEARRPTGEFAVLIVNDSVLETAHTAANELICTHWNHRQQRYVKGLNFVSLLYQAGELALPIAVELVRKTVPVYQPKTQKTSYRSPFTKNEYLQQMLRVALPGWPQQQVAYRYLLADSWYASAGNMALVRALGHHVVFALESSRTVALSDADRAQGRFQAVQSLVFPDTQPLRVYLRAVQQAVLVTRQVFTNQDGSQGMLYLVSSDTDLDQAQLTTIYQRR</sequence>
<comment type="caution">
    <text evidence="2">The sequence shown here is derived from an EMBL/GenBank/DDBJ whole genome shotgun (WGS) entry which is preliminary data.</text>
</comment>
<protein>
    <recommendedName>
        <fullName evidence="1">Transposase IS701-like DDE domain-containing protein</fullName>
    </recommendedName>
</protein>
<dbReference type="InterPro" id="IPR012337">
    <property type="entry name" value="RNaseH-like_sf"/>
</dbReference>
<accession>A0ABQ2A1N2</accession>
<evidence type="ECO:0000259" key="1">
    <source>
        <dbReference type="Pfam" id="PF13546"/>
    </source>
</evidence>
<proteinExistence type="predicted"/>
<reference evidence="3" key="1">
    <citation type="journal article" date="2019" name="Int. J. Syst. Evol. Microbiol.">
        <title>The Global Catalogue of Microorganisms (GCM) 10K type strain sequencing project: providing services to taxonomists for standard genome sequencing and annotation.</title>
        <authorList>
            <consortium name="The Broad Institute Genomics Platform"/>
            <consortium name="The Broad Institute Genome Sequencing Center for Infectious Disease"/>
            <person name="Wu L."/>
            <person name="Ma J."/>
        </authorList>
    </citation>
    <scope>NUCLEOTIDE SEQUENCE [LARGE SCALE GENOMIC DNA]</scope>
    <source>
        <strain evidence="3">CGMCC 1.14966</strain>
    </source>
</reference>
<name>A0ABQ2A1N2_9BACT</name>
<organism evidence="2 3">
    <name type="scientific">Hymenobacter frigidus</name>
    <dbReference type="NCBI Taxonomy" id="1524095"/>
    <lineage>
        <taxon>Bacteria</taxon>
        <taxon>Pseudomonadati</taxon>
        <taxon>Bacteroidota</taxon>
        <taxon>Cytophagia</taxon>
        <taxon>Cytophagales</taxon>
        <taxon>Hymenobacteraceae</taxon>
        <taxon>Hymenobacter</taxon>
    </lineage>
</organism>
<dbReference type="EMBL" id="BMGY01000012">
    <property type="protein sequence ID" value="GGH84443.1"/>
    <property type="molecule type" value="Genomic_DNA"/>
</dbReference>
<feature type="domain" description="Transposase IS701-like DDE" evidence="1">
    <location>
        <begin position="40"/>
        <end position="204"/>
    </location>
</feature>